<dbReference type="Proteomes" id="UP000828251">
    <property type="component" value="Unassembled WGS sequence"/>
</dbReference>
<dbReference type="InterPro" id="IPR002156">
    <property type="entry name" value="RNaseH_domain"/>
</dbReference>
<organism evidence="2 3">
    <name type="scientific">Gossypium stocksii</name>
    <dbReference type="NCBI Taxonomy" id="47602"/>
    <lineage>
        <taxon>Eukaryota</taxon>
        <taxon>Viridiplantae</taxon>
        <taxon>Streptophyta</taxon>
        <taxon>Embryophyta</taxon>
        <taxon>Tracheophyta</taxon>
        <taxon>Spermatophyta</taxon>
        <taxon>Magnoliopsida</taxon>
        <taxon>eudicotyledons</taxon>
        <taxon>Gunneridae</taxon>
        <taxon>Pentapetalae</taxon>
        <taxon>rosids</taxon>
        <taxon>malvids</taxon>
        <taxon>Malvales</taxon>
        <taxon>Malvaceae</taxon>
        <taxon>Malvoideae</taxon>
        <taxon>Gossypium</taxon>
    </lineage>
</organism>
<evidence type="ECO:0000313" key="3">
    <source>
        <dbReference type="Proteomes" id="UP000828251"/>
    </source>
</evidence>
<dbReference type="InterPro" id="IPR012337">
    <property type="entry name" value="RNaseH-like_sf"/>
</dbReference>
<reference evidence="2 3" key="1">
    <citation type="journal article" date="2021" name="Plant Biotechnol. J.">
        <title>Multi-omics assisted identification of the key and species-specific regulatory components of drought-tolerant mechanisms in Gossypium stocksii.</title>
        <authorList>
            <person name="Yu D."/>
            <person name="Ke L."/>
            <person name="Zhang D."/>
            <person name="Wu Y."/>
            <person name="Sun Y."/>
            <person name="Mei J."/>
            <person name="Sun J."/>
            <person name="Sun Y."/>
        </authorList>
    </citation>
    <scope>NUCLEOTIDE SEQUENCE [LARGE SCALE GENOMIC DNA]</scope>
    <source>
        <strain evidence="3">cv. E1</strain>
        <tissue evidence="2">Leaf</tissue>
    </source>
</reference>
<dbReference type="EMBL" id="JAIQCV010000007">
    <property type="protein sequence ID" value="KAH1081692.1"/>
    <property type="molecule type" value="Genomic_DNA"/>
</dbReference>
<protein>
    <recommendedName>
        <fullName evidence="1">RNase H type-1 domain-containing protein</fullName>
    </recommendedName>
</protein>
<dbReference type="SUPFAM" id="SSF53098">
    <property type="entry name" value="Ribonuclease H-like"/>
    <property type="match status" value="1"/>
</dbReference>
<dbReference type="Pfam" id="PF13456">
    <property type="entry name" value="RVT_3"/>
    <property type="match status" value="1"/>
</dbReference>
<gene>
    <name evidence="2" type="ORF">J1N35_021453</name>
</gene>
<dbReference type="CDD" id="cd06222">
    <property type="entry name" value="RNase_H_like"/>
    <property type="match status" value="1"/>
</dbReference>
<keyword evidence="3" id="KW-1185">Reference proteome</keyword>
<dbReference type="InterPro" id="IPR036397">
    <property type="entry name" value="RNaseH_sf"/>
</dbReference>
<dbReference type="InterPro" id="IPR052929">
    <property type="entry name" value="RNase_H-like_EbsB-rel"/>
</dbReference>
<evidence type="ECO:0000259" key="1">
    <source>
        <dbReference type="Pfam" id="PF13456"/>
    </source>
</evidence>
<dbReference type="PANTHER" id="PTHR47074:SF61">
    <property type="entry name" value="RNASE H TYPE-1 DOMAIN-CONTAINING PROTEIN"/>
    <property type="match status" value="1"/>
</dbReference>
<sequence>MEWFTWTVLNSKTEVVRIFICAIWAIWSARNKWVHESQKRFGAETANFIKKYIQELKDTERKELISDRNFKLWRPPPQGFLKINFDAAFDKKEKKSCSGIIVRKPKGVVTESKEQIHTNISSSFAAEAIACLQAVNIGRELGLTHVIIEGDSLTVIKKIQNQNRDRSEIGPFILDIKERRTLFLECQFQHVKRTENAVAHNLASEGLKMDKHTEAKHGHATTPLIGTGNDTSKNGQVVTEAEVDRGWKRHL</sequence>
<accession>A0A9D3VFR9</accession>
<dbReference type="OrthoDB" id="1935929at2759"/>
<dbReference type="Gene3D" id="3.30.420.10">
    <property type="entry name" value="Ribonuclease H-like superfamily/Ribonuclease H"/>
    <property type="match status" value="1"/>
</dbReference>
<dbReference type="GO" id="GO:0004523">
    <property type="term" value="F:RNA-DNA hybrid ribonuclease activity"/>
    <property type="evidence" value="ECO:0007669"/>
    <property type="project" value="InterPro"/>
</dbReference>
<dbReference type="InterPro" id="IPR044730">
    <property type="entry name" value="RNase_H-like_dom_plant"/>
</dbReference>
<name>A0A9D3VFR9_9ROSI</name>
<dbReference type="GO" id="GO:0003676">
    <property type="term" value="F:nucleic acid binding"/>
    <property type="evidence" value="ECO:0007669"/>
    <property type="project" value="InterPro"/>
</dbReference>
<proteinExistence type="predicted"/>
<evidence type="ECO:0000313" key="2">
    <source>
        <dbReference type="EMBL" id="KAH1081692.1"/>
    </source>
</evidence>
<comment type="caution">
    <text evidence="2">The sequence shown here is derived from an EMBL/GenBank/DDBJ whole genome shotgun (WGS) entry which is preliminary data.</text>
</comment>
<dbReference type="PANTHER" id="PTHR47074">
    <property type="entry name" value="BNAC02G40300D PROTEIN"/>
    <property type="match status" value="1"/>
</dbReference>
<feature type="domain" description="RNase H type-1" evidence="1">
    <location>
        <begin position="84"/>
        <end position="205"/>
    </location>
</feature>
<dbReference type="AlphaFoldDB" id="A0A9D3VFR9"/>